<proteinExistence type="predicted"/>
<gene>
    <name evidence="2" type="ORF">RUM44_013528</name>
</gene>
<organism evidence="2 3">
    <name type="scientific">Polyplax serrata</name>
    <name type="common">Common mouse louse</name>
    <dbReference type="NCBI Taxonomy" id="468196"/>
    <lineage>
        <taxon>Eukaryota</taxon>
        <taxon>Metazoa</taxon>
        <taxon>Ecdysozoa</taxon>
        <taxon>Arthropoda</taxon>
        <taxon>Hexapoda</taxon>
        <taxon>Insecta</taxon>
        <taxon>Pterygota</taxon>
        <taxon>Neoptera</taxon>
        <taxon>Paraneoptera</taxon>
        <taxon>Psocodea</taxon>
        <taxon>Troctomorpha</taxon>
        <taxon>Phthiraptera</taxon>
        <taxon>Anoplura</taxon>
        <taxon>Polyplacidae</taxon>
        <taxon>Polyplax</taxon>
    </lineage>
</organism>
<keyword evidence="1" id="KW-1133">Transmembrane helix</keyword>
<evidence type="ECO:0000256" key="1">
    <source>
        <dbReference type="SAM" id="Phobius"/>
    </source>
</evidence>
<dbReference type="Proteomes" id="UP001359485">
    <property type="component" value="Unassembled WGS sequence"/>
</dbReference>
<keyword evidence="3" id="KW-1185">Reference proteome</keyword>
<evidence type="ECO:0000313" key="2">
    <source>
        <dbReference type="EMBL" id="KAK6641811.1"/>
    </source>
</evidence>
<comment type="caution">
    <text evidence="2">The sequence shown here is derived from an EMBL/GenBank/DDBJ whole genome shotgun (WGS) entry which is preliminary data.</text>
</comment>
<sequence>MTSPTPKIKEDEPLDEFEFLDVDDDLEYYKEPPKSPISDSVKKIGSGVSLIFSALCTISEEQGFVVKLPVKSIATTAVSTLTGTLIGGVPGMAVGFLTGAVMSYRKSGKQSKKGQEKCDKRNLRQVIGQMSRQEKVDLLTEIIKYMKHKNVKLIVSEICKNEEIKGAALKILSDFLLQRMGLSFIRV</sequence>
<name>A0ABR1BI25_POLSC</name>
<accession>A0ABR1BI25</accession>
<feature type="transmembrane region" description="Helical" evidence="1">
    <location>
        <begin position="85"/>
        <end position="104"/>
    </location>
</feature>
<dbReference type="EMBL" id="JAWJWF010000001">
    <property type="protein sequence ID" value="KAK6641811.1"/>
    <property type="molecule type" value="Genomic_DNA"/>
</dbReference>
<keyword evidence="1" id="KW-0472">Membrane</keyword>
<reference evidence="2 3" key="1">
    <citation type="submission" date="2023-09" db="EMBL/GenBank/DDBJ databases">
        <title>Genomes of two closely related lineages of the louse Polyplax serrata with different host specificities.</title>
        <authorList>
            <person name="Martinu J."/>
            <person name="Tarabai H."/>
            <person name="Stefka J."/>
            <person name="Hypsa V."/>
        </authorList>
    </citation>
    <scope>NUCLEOTIDE SEQUENCE [LARGE SCALE GENOMIC DNA]</scope>
    <source>
        <strain evidence="2">98ZLc_SE</strain>
    </source>
</reference>
<keyword evidence="1" id="KW-0812">Transmembrane</keyword>
<protein>
    <submittedName>
        <fullName evidence="2">Uncharacterized protein</fullName>
    </submittedName>
</protein>
<evidence type="ECO:0000313" key="3">
    <source>
        <dbReference type="Proteomes" id="UP001359485"/>
    </source>
</evidence>